<dbReference type="Pfam" id="PF20628">
    <property type="entry name" value="Dyp_perox_C"/>
    <property type="match status" value="1"/>
</dbReference>
<dbReference type="GO" id="GO:0020037">
    <property type="term" value="F:heme binding"/>
    <property type="evidence" value="ECO:0007669"/>
    <property type="project" value="InterPro"/>
</dbReference>
<evidence type="ECO:0000256" key="1">
    <source>
        <dbReference type="ARBA" id="ARBA00001970"/>
    </source>
</evidence>
<evidence type="ECO:0000256" key="3">
    <source>
        <dbReference type="ARBA" id="ARBA00022723"/>
    </source>
</evidence>
<proteinExistence type="inferred from homology"/>
<dbReference type="GO" id="GO:0004601">
    <property type="term" value="F:peroxidase activity"/>
    <property type="evidence" value="ECO:0007669"/>
    <property type="project" value="UniProtKB-KW"/>
</dbReference>
<dbReference type="InterPro" id="IPR011008">
    <property type="entry name" value="Dimeric_a/b-barrel"/>
</dbReference>
<keyword evidence="3" id="KW-0479">Metal-binding</keyword>
<evidence type="ECO:0000313" key="9">
    <source>
        <dbReference type="EMBL" id="TQL68806.1"/>
    </source>
</evidence>
<evidence type="ECO:0000259" key="8">
    <source>
        <dbReference type="Pfam" id="PF20628"/>
    </source>
</evidence>
<evidence type="ECO:0000256" key="5">
    <source>
        <dbReference type="ARBA" id="ARBA00023004"/>
    </source>
</evidence>
<dbReference type="NCBIfam" id="TIGR01413">
    <property type="entry name" value="Dyp_perox_fam"/>
    <property type="match status" value="1"/>
</dbReference>
<comment type="cofactor">
    <cofactor evidence="1">
        <name>heme b</name>
        <dbReference type="ChEBI" id="CHEBI:60344"/>
    </cofactor>
</comment>
<feature type="domain" description="Dyp-type peroxidase N-terminal" evidence="7">
    <location>
        <begin position="13"/>
        <end position="140"/>
    </location>
</feature>
<dbReference type="PROSITE" id="PS51404">
    <property type="entry name" value="DYP_PEROXIDASE"/>
    <property type="match status" value="1"/>
</dbReference>
<protein>
    <submittedName>
        <fullName evidence="9">Putative iron-dependent peroxidase</fullName>
    </submittedName>
</protein>
<dbReference type="EMBL" id="VFOV01000001">
    <property type="protein sequence ID" value="TQL68806.1"/>
    <property type="molecule type" value="Genomic_DNA"/>
</dbReference>
<dbReference type="InterPro" id="IPR048328">
    <property type="entry name" value="Dyp_perox_C"/>
</dbReference>
<dbReference type="InterPro" id="IPR048327">
    <property type="entry name" value="Dyp_perox_N"/>
</dbReference>
<dbReference type="Pfam" id="PF04261">
    <property type="entry name" value="Dyp_perox_N"/>
    <property type="match status" value="1"/>
</dbReference>
<keyword evidence="2 9" id="KW-0575">Peroxidase</keyword>
<reference evidence="9 10" key="1">
    <citation type="submission" date="2019-06" db="EMBL/GenBank/DDBJ databases">
        <title>Sequencing the genomes of 1000 actinobacteria strains.</title>
        <authorList>
            <person name="Klenk H.-P."/>
        </authorList>
    </citation>
    <scope>NUCLEOTIDE SEQUENCE [LARGE SCALE GENOMIC DNA]</scope>
    <source>
        <strain evidence="9 10">DSM 25218</strain>
    </source>
</reference>
<evidence type="ECO:0000259" key="7">
    <source>
        <dbReference type="Pfam" id="PF04261"/>
    </source>
</evidence>
<dbReference type="GO" id="GO:0046872">
    <property type="term" value="F:metal ion binding"/>
    <property type="evidence" value="ECO:0007669"/>
    <property type="project" value="UniProtKB-KW"/>
</dbReference>
<dbReference type="SUPFAM" id="SSF54909">
    <property type="entry name" value="Dimeric alpha+beta barrel"/>
    <property type="match status" value="1"/>
</dbReference>
<feature type="domain" description="Dyp-type peroxidase C-terminal" evidence="8">
    <location>
        <begin position="143"/>
        <end position="311"/>
    </location>
</feature>
<evidence type="ECO:0000256" key="6">
    <source>
        <dbReference type="ARBA" id="ARBA00025737"/>
    </source>
</evidence>
<dbReference type="PANTHER" id="PTHR30521:SF0">
    <property type="entry name" value="DYP-TYPE PEROXIDASE FAMILY PROTEIN"/>
    <property type="match status" value="1"/>
</dbReference>
<dbReference type="Proteomes" id="UP000320209">
    <property type="component" value="Unassembled WGS sequence"/>
</dbReference>
<keyword evidence="10" id="KW-1185">Reference proteome</keyword>
<comment type="caution">
    <text evidence="9">The sequence shown here is derived from an EMBL/GenBank/DDBJ whole genome shotgun (WGS) entry which is preliminary data.</text>
</comment>
<sequence length="347" mass="37506">MTPQDRAQNQAQDVLAPPAKAAIFLTVTIRDGKEQEARDALADVAGVTRAIGFRIPEAALTCVVGIGAHAWDRMYAAARPDGLHPFRPLAGDKHVAVSTPGDLLFHVRADRPDLCFELGRQLMVLFAGLVDTVDEVHGFRYWDQRDLLGFVDGTESPTDAAESGPAALVGFEGSGDLTYAGASYVIVQKYLHDLDTWDRLSVEEQELVIGRKKLSDIELPDSVKPDDSHVELNTITDPDGTERDIVRDNMPFGAVGTGEFGTYFIGYAADPGVTEEMLRNMFLGRDPGKHDRILDFSTAVTGCLFFVPPADFLEDPEPFLAQPGSTAADGSLGIGRLAHSAGRSDHA</sequence>
<keyword evidence="4" id="KW-0560">Oxidoreductase</keyword>
<dbReference type="GO" id="GO:0005829">
    <property type="term" value="C:cytosol"/>
    <property type="evidence" value="ECO:0007669"/>
    <property type="project" value="TreeGrafter"/>
</dbReference>
<name>A0A543A8I4_9ACTN</name>
<dbReference type="PANTHER" id="PTHR30521">
    <property type="entry name" value="DEFERROCHELATASE/PEROXIDASE"/>
    <property type="match status" value="1"/>
</dbReference>
<dbReference type="AlphaFoldDB" id="A0A543A8I4"/>
<evidence type="ECO:0000256" key="4">
    <source>
        <dbReference type="ARBA" id="ARBA00023002"/>
    </source>
</evidence>
<dbReference type="InterPro" id="IPR006314">
    <property type="entry name" value="Dyp_peroxidase"/>
</dbReference>
<organism evidence="9 10">
    <name type="scientific">Nocardioides albertanoniae</name>
    <dbReference type="NCBI Taxonomy" id="1175486"/>
    <lineage>
        <taxon>Bacteria</taxon>
        <taxon>Bacillati</taxon>
        <taxon>Actinomycetota</taxon>
        <taxon>Actinomycetes</taxon>
        <taxon>Propionibacteriales</taxon>
        <taxon>Nocardioidaceae</taxon>
        <taxon>Nocardioides</taxon>
    </lineage>
</organism>
<evidence type="ECO:0000313" key="10">
    <source>
        <dbReference type="Proteomes" id="UP000320209"/>
    </source>
</evidence>
<comment type="similarity">
    <text evidence="6">Belongs to the DyP-type peroxidase family.</text>
</comment>
<accession>A0A543A8I4</accession>
<keyword evidence="5" id="KW-0408">Iron</keyword>
<gene>
    <name evidence="9" type="ORF">FB381_2703</name>
</gene>
<evidence type="ECO:0000256" key="2">
    <source>
        <dbReference type="ARBA" id="ARBA00022559"/>
    </source>
</evidence>